<dbReference type="PROSITE" id="PS50222">
    <property type="entry name" value="EF_HAND_2"/>
    <property type="match status" value="1"/>
</dbReference>
<accession>A0A1X0P419</accession>
<keyword evidence="5" id="KW-0969">Cilium</keyword>
<evidence type="ECO:0000259" key="8">
    <source>
        <dbReference type="PROSITE" id="PS50222"/>
    </source>
</evidence>
<dbReference type="EMBL" id="NBCO01000005">
    <property type="protein sequence ID" value="ORC91672.1"/>
    <property type="molecule type" value="Genomic_DNA"/>
</dbReference>
<dbReference type="PANTHER" id="PTHR12086">
    <property type="entry name" value="EF-HAND DOMAIN C-TERMINAL CONTAINING PROTEIN"/>
    <property type="match status" value="1"/>
</dbReference>
<dbReference type="GeneID" id="39982703"/>
<feature type="domain" description="EF-hand" evidence="8">
    <location>
        <begin position="582"/>
        <end position="617"/>
    </location>
</feature>
<dbReference type="GO" id="GO:0000281">
    <property type="term" value="P:mitotic cytokinesis"/>
    <property type="evidence" value="ECO:0007669"/>
    <property type="project" value="TreeGrafter"/>
</dbReference>
<keyword evidence="6" id="KW-0206">Cytoskeleton</keyword>
<dbReference type="GO" id="GO:0005509">
    <property type="term" value="F:calcium ion binding"/>
    <property type="evidence" value="ECO:0007669"/>
    <property type="project" value="InterPro"/>
</dbReference>
<evidence type="ECO:0000256" key="1">
    <source>
        <dbReference type="ARBA" id="ARBA00004611"/>
    </source>
</evidence>
<keyword evidence="4" id="KW-0282">Flagellum</keyword>
<gene>
    <name evidence="10" type="ORF">TM35_000052680</name>
</gene>
<dbReference type="FunFam" id="2.30.29.170:FF:000007">
    <property type="entry name" value="EF-Hand domain-Containing protein 1 homolog"/>
    <property type="match status" value="1"/>
</dbReference>
<organism evidence="10 11">
    <name type="scientific">Trypanosoma theileri</name>
    <dbReference type="NCBI Taxonomy" id="67003"/>
    <lineage>
        <taxon>Eukaryota</taxon>
        <taxon>Discoba</taxon>
        <taxon>Euglenozoa</taxon>
        <taxon>Kinetoplastea</taxon>
        <taxon>Metakinetoplastina</taxon>
        <taxon>Trypanosomatida</taxon>
        <taxon>Trypanosomatidae</taxon>
        <taxon>Trypanosoma</taxon>
    </lineage>
</organism>
<dbReference type="InterPro" id="IPR006602">
    <property type="entry name" value="DM10_dom"/>
</dbReference>
<evidence type="ECO:0000256" key="7">
    <source>
        <dbReference type="ARBA" id="ARBA00023273"/>
    </source>
</evidence>
<evidence type="ECO:0000256" key="6">
    <source>
        <dbReference type="ARBA" id="ARBA00023212"/>
    </source>
</evidence>
<evidence type="ECO:0000256" key="4">
    <source>
        <dbReference type="ARBA" id="ARBA00022846"/>
    </source>
</evidence>
<dbReference type="RefSeq" id="XP_028885738.1">
    <property type="nucleotide sequence ID" value="XM_029022923.1"/>
</dbReference>
<dbReference type="STRING" id="67003.A0A1X0P419"/>
<dbReference type="Gene3D" id="1.10.238.10">
    <property type="entry name" value="EF-hand"/>
    <property type="match status" value="1"/>
</dbReference>
<proteinExistence type="predicted"/>
<sequence length="760" mass="86754">MAYTNSQVMKKEFALPMVPGMTCGEEMLRRNYHRTQIHGPKYDTMTSIKSVPIDMTTANRQTLSSMETYKTENNVDDKDVTYANTYSEQTGGTADLSGRVLRFYGYTKEQVPESSVERERLRKFVFNIFLEDNTMSVTEQNPDNSGFAFPASLKRHIVPMADGTPITFANFRVGETVTFYGRTYMVYDADVFTREFFKEAGVELAPAQPVPVDTYTQLRSRPVAKAHDVRSIAADSPLNITLLPEQVRATQQFLAHDGEVLRCDCVWDDTEALHGVKHYLTLYYFLADGSIAVVEKDFPNSGRDPFPRFFRRQRIAKPKDGGKFDPQTLGSLTFKEDANTVYYTDEDIRIGNVLNLYGREVLIHDYDEYTRNYLQKNFGITKYEPIPGGTRPPTIPIGCQRREKTAQELEEVQTRKRTENRLREFAGGVVKFLMRLENGKHTDEIRRFVLAVYPADNSIAIFEPVQRNSGIVGGKFLQRQPCKRPDGEYFTADDFYVGAHVIINSFPFVILTSDERSLNYMETHSKEFSRSDINAIVRKLRAMLSSKKTGLAEAFREADASNSGGLKMDVFLSIVKKLNLDISEQEILSMLRYFDKNNESYVSYEEFVGRVMPEGAAVAVDDRSWNEIDAENAEKELAAFVIDPKRDEEKRTRAEETALAARAAAEFLELYDQRRQLFIKEFRAITDYSDVSVVGPNEFKMCVRKKLQIHSITDAELNALCAKLFTKDVPQLSLEELTRIFNGTSTLPRNMYEIKKGISK</sequence>
<protein>
    <submittedName>
        <fullName evidence="10">Putative EF-hand domain-containing family member C2-like</fullName>
    </submittedName>
</protein>
<evidence type="ECO:0000259" key="9">
    <source>
        <dbReference type="PROSITE" id="PS51336"/>
    </source>
</evidence>
<dbReference type="CDD" id="cd00051">
    <property type="entry name" value="EFh"/>
    <property type="match status" value="1"/>
</dbReference>
<dbReference type="GO" id="GO:0060285">
    <property type="term" value="P:cilium-dependent cell motility"/>
    <property type="evidence" value="ECO:0007669"/>
    <property type="project" value="TreeGrafter"/>
</dbReference>
<dbReference type="PANTHER" id="PTHR12086:SF15">
    <property type="entry name" value="DM10 DOMAIN-CONTAINING PROTEIN"/>
    <property type="match status" value="1"/>
</dbReference>
<evidence type="ECO:0000256" key="2">
    <source>
        <dbReference type="ARBA" id="ARBA00022490"/>
    </source>
</evidence>
<keyword evidence="3" id="KW-0677">Repeat</keyword>
<dbReference type="VEuPathDB" id="TriTrypDB:TM35_000052680"/>
<dbReference type="GO" id="GO:0043014">
    <property type="term" value="F:alpha-tubulin binding"/>
    <property type="evidence" value="ECO:0007669"/>
    <property type="project" value="TreeGrafter"/>
</dbReference>
<name>A0A1X0P419_9TRYP</name>
<dbReference type="GO" id="GO:0072686">
    <property type="term" value="C:mitotic spindle"/>
    <property type="evidence" value="ECO:0007669"/>
    <property type="project" value="TreeGrafter"/>
</dbReference>
<feature type="domain" description="DM10" evidence="9">
    <location>
        <begin position="257"/>
        <end position="378"/>
    </location>
</feature>
<comment type="caution">
    <text evidence="10">The sequence shown here is derived from an EMBL/GenBank/DDBJ whole genome shotgun (WGS) entry which is preliminary data.</text>
</comment>
<dbReference type="AlphaFoldDB" id="A0A1X0P419"/>
<dbReference type="InterPro" id="IPR011992">
    <property type="entry name" value="EF-hand-dom_pair"/>
</dbReference>
<evidence type="ECO:0000256" key="3">
    <source>
        <dbReference type="ARBA" id="ARBA00022737"/>
    </source>
</evidence>
<dbReference type="OrthoDB" id="10255210at2759"/>
<dbReference type="Proteomes" id="UP000192257">
    <property type="component" value="Unassembled WGS sequence"/>
</dbReference>
<evidence type="ECO:0000313" key="11">
    <source>
        <dbReference type="Proteomes" id="UP000192257"/>
    </source>
</evidence>
<comment type="subcellular location">
    <subcellularLocation>
        <location evidence="1">Cytoplasm</location>
        <location evidence="1">Cytoskeleton</location>
        <location evidence="1">Flagellum axoneme</location>
    </subcellularLocation>
</comment>
<feature type="domain" description="DM10" evidence="9">
    <location>
        <begin position="97"/>
        <end position="201"/>
    </location>
</feature>
<dbReference type="GO" id="GO:0007052">
    <property type="term" value="P:mitotic spindle organization"/>
    <property type="evidence" value="ECO:0007669"/>
    <property type="project" value="TreeGrafter"/>
</dbReference>
<dbReference type="Pfam" id="PF06565">
    <property type="entry name" value="DM10_dom"/>
    <property type="match status" value="3"/>
</dbReference>
<dbReference type="Pfam" id="PF13499">
    <property type="entry name" value="EF-hand_7"/>
    <property type="match status" value="1"/>
</dbReference>
<dbReference type="FunFam" id="2.30.29.170:FF:000002">
    <property type="entry name" value="EF-hand domain (C-terminal) containing 1"/>
    <property type="match status" value="1"/>
</dbReference>
<keyword evidence="2" id="KW-0963">Cytoplasm</keyword>
<dbReference type="InterPro" id="IPR002048">
    <property type="entry name" value="EF_hand_dom"/>
</dbReference>
<dbReference type="SMART" id="SM00676">
    <property type="entry name" value="DM10"/>
    <property type="match status" value="3"/>
</dbReference>
<dbReference type="GO" id="GO:0005930">
    <property type="term" value="C:axoneme"/>
    <property type="evidence" value="ECO:0007669"/>
    <property type="project" value="TreeGrafter"/>
</dbReference>
<feature type="domain" description="DM10" evidence="9">
    <location>
        <begin position="426"/>
        <end position="525"/>
    </location>
</feature>
<keyword evidence="7" id="KW-0966">Cell projection</keyword>
<reference evidence="10 11" key="1">
    <citation type="submission" date="2017-03" db="EMBL/GenBank/DDBJ databases">
        <title>An alternative strategy for trypanosome survival in the mammalian bloodstream revealed through genome and transcriptome analysis of the ubiquitous bovine parasite Trypanosoma (Megatrypanum) theileri.</title>
        <authorList>
            <person name="Kelly S."/>
            <person name="Ivens A."/>
            <person name="Mott A."/>
            <person name="O'Neill E."/>
            <person name="Emms D."/>
            <person name="Macleod O."/>
            <person name="Voorheis P."/>
            <person name="Matthews J."/>
            <person name="Matthews K."/>
            <person name="Carrington M."/>
        </authorList>
    </citation>
    <scope>NUCLEOTIDE SEQUENCE [LARGE SCALE GENOMIC DNA]</scope>
    <source>
        <strain evidence="10">Edinburgh</strain>
    </source>
</reference>
<evidence type="ECO:0000313" key="10">
    <source>
        <dbReference type="EMBL" id="ORC91672.1"/>
    </source>
</evidence>
<dbReference type="Gene3D" id="2.30.29.170">
    <property type="match status" value="3"/>
</dbReference>
<dbReference type="SUPFAM" id="SSF47473">
    <property type="entry name" value="EF-hand"/>
    <property type="match status" value="1"/>
</dbReference>
<dbReference type="PROSITE" id="PS51336">
    <property type="entry name" value="DM10"/>
    <property type="match status" value="3"/>
</dbReference>
<keyword evidence="11" id="KW-1185">Reference proteome</keyword>
<evidence type="ECO:0000256" key="5">
    <source>
        <dbReference type="ARBA" id="ARBA00023069"/>
    </source>
</evidence>
<dbReference type="InterPro" id="IPR040193">
    <property type="entry name" value="EFHC1/EFHC2/EFHB"/>
</dbReference>